<feature type="non-terminal residue" evidence="11">
    <location>
        <position position="178"/>
    </location>
</feature>
<evidence type="ECO:0000256" key="9">
    <source>
        <dbReference type="SAM" id="Phobius"/>
    </source>
</evidence>
<accession>A0A1E7FUK4</accession>
<feature type="domain" description="G-protein coupled receptors family 3 profile" evidence="10">
    <location>
        <begin position="31"/>
        <end position="173"/>
    </location>
</feature>
<evidence type="ECO:0000256" key="7">
    <source>
        <dbReference type="ARBA" id="ARBA00023180"/>
    </source>
</evidence>
<name>A0A1E7FUK4_9STRA</name>
<protein>
    <recommendedName>
        <fullName evidence="10">G-protein coupled receptors family 3 profile domain-containing protein</fullName>
    </recommendedName>
</protein>
<sequence>MSSSRTSTSTIMTSDCAMKFDEYSDFTLHFGVEVVVLMLAGLSMIMSIGFATWTFINRRTRVVRASQPFFLYMICLGVFILSTATIPSTIREDRNEEMHSIGCNLRIWLYVIGSSIILSALEAKLARINRIIKASQGFRRIKVTVCDTLKHMVVIVGLNVFLLVLMVIFSPIQYVPAD</sequence>
<keyword evidence="7" id="KW-0325">Glycoprotein</keyword>
<dbReference type="InterPro" id="IPR017978">
    <property type="entry name" value="GPCR_3_C"/>
</dbReference>
<dbReference type="InterPro" id="IPR002455">
    <property type="entry name" value="GPCR3_GABA-B"/>
</dbReference>
<reference evidence="11 12" key="1">
    <citation type="submission" date="2016-09" db="EMBL/GenBank/DDBJ databases">
        <title>Extensive genetic diversity and differential bi-allelic expression allows diatom success in the polar Southern Ocean.</title>
        <authorList>
            <consortium name="DOE Joint Genome Institute"/>
            <person name="Mock T."/>
            <person name="Otillar R.P."/>
            <person name="Strauss J."/>
            <person name="Dupont C."/>
            <person name="Frickenhaus S."/>
            <person name="Maumus F."/>
            <person name="Mcmullan M."/>
            <person name="Sanges R."/>
            <person name="Schmutz J."/>
            <person name="Toseland A."/>
            <person name="Valas R."/>
            <person name="Veluchamy A."/>
            <person name="Ward B.J."/>
            <person name="Allen A."/>
            <person name="Barry K."/>
            <person name="Falciatore A."/>
            <person name="Ferrante M."/>
            <person name="Fortunato A.E."/>
            <person name="Gloeckner G."/>
            <person name="Gruber A."/>
            <person name="Hipkin R."/>
            <person name="Janech M."/>
            <person name="Kroth P."/>
            <person name="Leese F."/>
            <person name="Lindquist E."/>
            <person name="Lyon B.R."/>
            <person name="Martin J."/>
            <person name="Mayer C."/>
            <person name="Parker M."/>
            <person name="Quesneville H."/>
            <person name="Raymond J."/>
            <person name="Uhlig C."/>
            <person name="Valentin K.U."/>
            <person name="Worden A.Z."/>
            <person name="Armbrust E.V."/>
            <person name="Bowler C."/>
            <person name="Green B."/>
            <person name="Moulton V."/>
            <person name="Van Oosterhout C."/>
            <person name="Grigoriev I."/>
        </authorList>
    </citation>
    <scope>NUCLEOTIDE SEQUENCE [LARGE SCALE GENOMIC DNA]</scope>
    <source>
        <strain evidence="11 12">CCMP1102</strain>
    </source>
</reference>
<comment type="subcellular location">
    <subcellularLocation>
        <location evidence="1">Membrane</location>
        <topology evidence="1">Multi-pass membrane protein</topology>
    </subcellularLocation>
</comment>
<keyword evidence="12" id="KW-1185">Reference proteome</keyword>
<dbReference type="EMBL" id="KV784353">
    <property type="protein sequence ID" value="OEU21822.1"/>
    <property type="molecule type" value="Genomic_DNA"/>
</dbReference>
<dbReference type="Pfam" id="PF00003">
    <property type="entry name" value="7tm_3"/>
    <property type="match status" value="1"/>
</dbReference>
<evidence type="ECO:0000256" key="3">
    <source>
        <dbReference type="ARBA" id="ARBA00022989"/>
    </source>
</evidence>
<feature type="transmembrane region" description="Helical" evidence="9">
    <location>
        <begin position="68"/>
        <end position="87"/>
    </location>
</feature>
<evidence type="ECO:0000256" key="6">
    <source>
        <dbReference type="ARBA" id="ARBA00023170"/>
    </source>
</evidence>
<organism evidence="11 12">
    <name type="scientific">Fragilariopsis cylindrus CCMP1102</name>
    <dbReference type="NCBI Taxonomy" id="635003"/>
    <lineage>
        <taxon>Eukaryota</taxon>
        <taxon>Sar</taxon>
        <taxon>Stramenopiles</taxon>
        <taxon>Ochrophyta</taxon>
        <taxon>Bacillariophyta</taxon>
        <taxon>Bacillariophyceae</taxon>
        <taxon>Bacillariophycidae</taxon>
        <taxon>Bacillariales</taxon>
        <taxon>Bacillariaceae</taxon>
        <taxon>Fragilariopsis</taxon>
    </lineage>
</organism>
<feature type="transmembrane region" description="Helical" evidence="9">
    <location>
        <begin position="107"/>
        <end position="128"/>
    </location>
</feature>
<evidence type="ECO:0000313" key="11">
    <source>
        <dbReference type="EMBL" id="OEU21822.1"/>
    </source>
</evidence>
<keyword evidence="2 9" id="KW-0812">Transmembrane</keyword>
<keyword evidence="5 9" id="KW-0472">Membrane</keyword>
<dbReference type="OrthoDB" id="43432at2759"/>
<dbReference type="GO" id="GO:0038039">
    <property type="term" value="C:G protein-coupled receptor heterodimeric complex"/>
    <property type="evidence" value="ECO:0007669"/>
    <property type="project" value="TreeGrafter"/>
</dbReference>
<dbReference type="Proteomes" id="UP000095751">
    <property type="component" value="Unassembled WGS sequence"/>
</dbReference>
<evidence type="ECO:0000256" key="1">
    <source>
        <dbReference type="ARBA" id="ARBA00004141"/>
    </source>
</evidence>
<keyword evidence="6" id="KW-0675">Receptor</keyword>
<keyword evidence="4" id="KW-0297">G-protein coupled receptor</keyword>
<gene>
    <name evidence="11" type="ORF">FRACYDRAFT_258814</name>
</gene>
<evidence type="ECO:0000256" key="8">
    <source>
        <dbReference type="ARBA" id="ARBA00023224"/>
    </source>
</evidence>
<keyword evidence="8" id="KW-0807">Transducer</keyword>
<evidence type="ECO:0000313" key="12">
    <source>
        <dbReference type="Proteomes" id="UP000095751"/>
    </source>
</evidence>
<dbReference type="KEGG" id="fcy:FRACYDRAFT_258814"/>
<dbReference type="PANTHER" id="PTHR10519">
    <property type="entry name" value="GABA-B RECEPTOR"/>
    <property type="match status" value="1"/>
</dbReference>
<keyword evidence="3 9" id="KW-1133">Transmembrane helix</keyword>
<evidence type="ECO:0000256" key="2">
    <source>
        <dbReference type="ARBA" id="ARBA00022692"/>
    </source>
</evidence>
<evidence type="ECO:0000259" key="10">
    <source>
        <dbReference type="Pfam" id="PF00003"/>
    </source>
</evidence>
<evidence type="ECO:0000256" key="5">
    <source>
        <dbReference type="ARBA" id="ARBA00023136"/>
    </source>
</evidence>
<evidence type="ECO:0000256" key="4">
    <source>
        <dbReference type="ARBA" id="ARBA00023040"/>
    </source>
</evidence>
<feature type="transmembrane region" description="Helical" evidence="9">
    <location>
        <begin position="34"/>
        <end position="56"/>
    </location>
</feature>
<dbReference type="AlphaFoldDB" id="A0A1E7FUK4"/>
<proteinExistence type="predicted"/>
<dbReference type="GO" id="GO:0004965">
    <property type="term" value="F:G protein-coupled GABA receptor activity"/>
    <property type="evidence" value="ECO:0007669"/>
    <property type="project" value="InterPro"/>
</dbReference>
<dbReference type="InParanoid" id="A0A1E7FUK4"/>
<feature type="transmembrane region" description="Helical" evidence="9">
    <location>
        <begin position="149"/>
        <end position="172"/>
    </location>
</feature>
<dbReference type="PANTHER" id="PTHR10519:SF20">
    <property type="entry name" value="G-PROTEIN COUPLED RECEPTOR 156-RELATED"/>
    <property type="match status" value="1"/>
</dbReference>